<gene>
    <name evidence="1" type="ORF">pdam_00024897</name>
</gene>
<keyword evidence="2" id="KW-1185">Reference proteome</keyword>
<dbReference type="EMBL" id="RCHS01000080">
    <property type="protein sequence ID" value="RMX61069.1"/>
    <property type="molecule type" value="Genomic_DNA"/>
</dbReference>
<sequence length="233" mass="26727">MMDIDVITKLPGFFNSNYYCLQCEKAYFNEDYEHHSCHKTKCRACLQSSCPDYELFKQSDKPDLPCKDCGRHFDGVTCQLNHLACKPNGQLVAHDEKNVCKSHKNCSTCLHVFSSSVQEHMKHCGLQKCPSCSKEVNILQHKCYLQAVTHEKNAKEKMKSHNTLCSFISILKPSKTPETTWLISYVQKLIKTMDIVNFNPMKECITIASACNVAYRKQWMPAHKIAVEPVRGW</sequence>
<dbReference type="Proteomes" id="UP000275408">
    <property type="component" value="Unassembled WGS sequence"/>
</dbReference>
<dbReference type="AlphaFoldDB" id="A0A3M6V5C4"/>
<reference evidence="1 2" key="1">
    <citation type="journal article" date="2018" name="Sci. Rep.">
        <title>Comparative analysis of the Pocillopora damicornis genome highlights role of immune system in coral evolution.</title>
        <authorList>
            <person name="Cunning R."/>
            <person name="Bay R.A."/>
            <person name="Gillette P."/>
            <person name="Baker A.C."/>
            <person name="Traylor-Knowles N."/>
        </authorList>
    </citation>
    <scope>NUCLEOTIDE SEQUENCE [LARGE SCALE GENOMIC DNA]</scope>
    <source>
        <strain evidence="1">RSMAS</strain>
        <tissue evidence="1">Whole animal</tissue>
    </source>
</reference>
<comment type="caution">
    <text evidence="1">The sequence shown here is derived from an EMBL/GenBank/DDBJ whole genome shotgun (WGS) entry which is preliminary data.</text>
</comment>
<evidence type="ECO:0000313" key="2">
    <source>
        <dbReference type="Proteomes" id="UP000275408"/>
    </source>
</evidence>
<proteinExistence type="predicted"/>
<organism evidence="1 2">
    <name type="scientific">Pocillopora damicornis</name>
    <name type="common">Cauliflower coral</name>
    <name type="synonym">Millepora damicornis</name>
    <dbReference type="NCBI Taxonomy" id="46731"/>
    <lineage>
        <taxon>Eukaryota</taxon>
        <taxon>Metazoa</taxon>
        <taxon>Cnidaria</taxon>
        <taxon>Anthozoa</taxon>
        <taxon>Hexacorallia</taxon>
        <taxon>Scleractinia</taxon>
        <taxon>Astrocoeniina</taxon>
        <taxon>Pocilloporidae</taxon>
        <taxon>Pocillopora</taxon>
    </lineage>
</organism>
<name>A0A3M6V5C4_POCDA</name>
<accession>A0A3M6V5C4</accession>
<protein>
    <submittedName>
        <fullName evidence="1">Uncharacterized protein</fullName>
    </submittedName>
</protein>
<evidence type="ECO:0000313" key="1">
    <source>
        <dbReference type="EMBL" id="RMX61069.1"/>
    </source>
</evidence>